<accession>A0A5J9V1N2</accession>
<dbReference type="Gramene" id="TVU29424">
    <property type="protein sequence ID" value="TVU29424"/>
    <property type="gene ID" value="EJB05_20989"/>
</dbReference>
<feature type="compositionally biased region" description="Basic and acidic residues" evidence="1">
    <location>
        <begin position="109"/>
        <end position="122"/>
    </location>
</feature>
<dbReference type="EMBL" id="RWGY01000011">
    <property type="protein sequence ID" value="TVU29424.1"/>
    <property type="molecule type" value="Genomic_DNA"/>
</dbReference>
<feature type="compositionally biased region" description="Polar residues" evidence="1">
    <location>
        <begin position="82"/>
        <end position="103"/>
    </location>
</feature>
<protein>
    <submittedName>
        <fullName evidence="2">Uncharacterized protein</fullName>
    </submittedName>
</protein>
<evidence type="ECO:0000313" key="3">
    <source>
        <dbReference type="Proteomes" id="UP000324897"/>
    </source>
</evidence>
<evidence type="ECO:0000313" key="2">
    <source>
        <dbReference type="EMBL" id="TVU29424.1"/>
    </source>
</evidence>
<feature type="compositionally biased region" description="Low complexity" evidence="1">
    <location>
        <begin position="44"/>
        <end position="53"/>
    </location>
</feature>
<evidence type="ECO:0000256" key="1">
    <source>
        <dbReference type="SAM" id="MobiDB-lite"/>
    </source>
</evidence>
<keyword evidence="3" id="KW-1185">Reference proteome</keyword>
<feature type="region of interest" description="Disordered" evidence="1">
    <location>
        <begin position="82"/>
        <end position="122"/>
    </location>
</feature>
<comment type="caution">
    <text evidence="2">The sequence shown here is derived from an EMBL/GenBank/DDBJ whole genome shotgun (WGS) entry which is preliminary data.</text>
</comment>
<organism evidence="2 3">
    <name type="scientific">Eragrostis curvula</name>
    <name type="common">weeping love grass</name>
    <dbReference type="NCBI Taxonomy" id="38414"/>
    <lineage>
        <taxon>Eukaryota</taxon>
        <taxon>Viridiplantae</taxon>
        <taxon>Streptophyta</taxon>
        <taxon>Embryophyta</taxon>
        <taxon>Tracheophyta</taxon>
        <taxon>Spermatophyta</taxon>
        <taxon>Magnoliopsida</taxon>
        <taxon>Liliopsida</taxon>
        <taxon>Poales</taxon>
        <taxon>Poaceae</taxon>
        <taxon>PACMAD clade</taxon>
        <taxon>Chloridoideae</taxon>
        <taxon>Eragrostideae</taxon>
        <taxon>Eragrostidinae</taxon>
        <taxon>Eragrostis</taxon>
    </lineage>
</organism>
<reference evidence="2 3" key="1">
    <citation type="journal article" date="2019" name="Sci. Rep.">
        <title>A high-quality genome of Eragrostis curvula grass provides insights into Poaceae evolution and supports new strategies to enhance forage quality.</title>
        <authorList>
            <person name="Carballo J."/>
            <person name="Santos B.A.C.M."/>
            <person name="Zappacosta D."/>
            <person name="Garbus I."/>
            <person name="Selva J.P."/>
            <person name="Gallo C.A."/>
            <person name="Diaz A."/>
            <person name="Albertini E."/>
            <person name="Caccamo M."/>
            <person name="Echenique V."/>
        </authorList>
    </citation>
    <scope>NUCLEOTIDE SEQUENCE [LARGE SCALE GENOMIC DNA]</scope>
    <source>
        <strain evidence="3">cv. Victoria</strain>
        <tissue evidence="2">Leaf</tissue>
    </source>
</reference>
<gene>
    <name evidence="2" type="ORF">EJB05_20989</name>
</gene>
<dbReference type="AlphaFoldDB" id="A0A5J9V1N2"/>
<feature type="compositionally biased region" description="Basic residues" evidence="1">
    <location>
        <begin position="20"/>
        <end position="43"/>
    </location>
</feature>
<proteinExistence type="predicted"/>
<name>A0A5J9V1N2_9POAL</name>
<feature type="region of interest" description="Disordered" evidence="1">
    <location>
        <begin position="1"/>
        <end position="56"/>
    </location>
</feature>
<dbReference type="Proteomes" id="UP000324897">
    <property type="component" value="Chromosome 1"/>
</dbReference>
<sequence>MEEEHHDLGAVPAGRGTTPARRRRVSSSGRRRASARWQRRRRPTATFAASATSPWPPAELIASDPAWRSGYPETQQLSAFGARNSSNTRTSSIYTGQWSTSGIRQRARLQPETKRQFVREKS</sequence>